<evidence type="ECO:0000313" key="2">
    <source>
        <dbReference type="Proteomes" id="UP001218218"/>
    </source>
</evidence>
<proteinExistence type="predicted"/>
<accession>A0AAD6ZHZ6</accession>
<name>A0AAD6ZHZ6_9AGAR</name>
<gene>
    <name evidence="1" type="ORF">DFH08DRAFT_817834</name>
</gene>
<organism evidence="1 2">
    <name type="scientific">Mycena albidolilacea</name>
    <dbReference type="NCBI Taxonomy" id="1033008"/>
    <lineage>
        <taxon>Eukaryota</taxon>
        <taxon>Fungi</taxon>
        <taxon>Dikarya</taxon>
        <taxon>Basidiomycota</taxon>
        <taxon>Agaricomycotina</taxon>
        <taxon>Agaricomycetes</taxon>
        <taxon>Agaricomycetidae</taxon>
        <taxon>Agaricales</taxon>
        <taxon>Marasmiineae</taxon>
        <taxon>Mycenaceae</taxon>
        <taxon>Mycena</taxon>
    </lineage>
</organism>
<comment type="caution">
    <text evidence="1">The sequence shown here is derived from an EMBL/GenBank/DDBJ whole genome shotgun (WGS) entry which is preliminary data.</text>
</comment>
<keyword evidence="2" id="KW-1185">Reference proteome</keyword>
<dbReference type="Proteomes" id="UP001218218">
    <property type="component" value="Unassembled WGS sequence"/>
</dbReference>
<dbReference type="EMBL" id="JARIHO010000047">
    <property type="protein sequence ID" value="KAJ7323262.1"/>
    <property type="molecule type" value="Genomic_DNA"/>
</dbReference>
<dbReference type="AlphaFoldDB" id="A0AAD6ZHZ6"/>
<evidence type="ECO:0000313" key="1">
    <source>
        <dbReference type="EMBL" id="KAJ7323262.1"/>
    </source>
</evidence>
<sequence length="390" mass="42091">MPFKQLQLRILGGLRQLVVAKTRRTLSFWSRTLLSKAPFARATVLCIGFNVEPHASSPATLTAIPIFFLPNELAGLSSPVYPTFDPLHYGVCFSCTTADAASGVASSPSQTWNACLRRVGWYSRARASLPTVCPLSQQRVPSTEILLLRTAHRGRALHPQLLRVPRRPSAHKFDITYLLGPPRSRMESSTTGVAGVEEAYKSHCAQPVTVGMGTGAGAGMRLPPGRVQVVFVARHVDLHCIPAPLLAVQPAQTVSTQPSSTLPTVLLVPPPPTPTPTLPVRVLEAQEDLVVFFAAVSSAPASSVSPTCWRTVYGAISPSLGASWRIRCCTTSHVISIEEQGVQTHPNTLYTTAYETYSKELKNSVPKPKCIPSTQVICQCLIEILADTTP</sequence>
<protein>
    <submittedName>
        <fullName evidence="1">Uncharacterized protein</fullName>
    </submittedName>
</protein>
<reference evidence="1" key="1">
    <citation type="submission" date="2023-03" db="EMBL/GenBank/DDBJ databases">
        <title>Massive genome expansion in bonnet fungi (Mycena s.s.) driven by repeated elements and novel gene families across ecological guilds.</title>
        <authorList>
            <consortium name="Lawrence Berkeley National Laboratory"/>
            <person name="Harder C.B."/>
            <person name="Miyauchi S."/>
            <person name="Viragh M."/>
            <person name="Kuo A."/>
            <person name="Thoen E."/>
            <person name="Andreopoulos B."/>
            <person name="Lu D."/>
            <person name="Skrede I."/>
            <person name="Drula E."/>
            <person name="Henrissat B."/>
            <person name="Morin E."/>
            <person name="Kohler A."/>
            <person name="Barry K."/>
            <person name="LaButti K."/>
            <person name="Morin E."/>
            <person name="Salamov A."/>
            <person name="Lipzen A."/>
            <person name="Mereny Z."/>
            <person name="Hegedus B."/>
            <person name="Baldrian P."/>
            <person name="Stursova M."/>
            <person name="Weitz H."/>
            <person name="Taylor A."/>
            <person name="Grigoriev I.V."/>
            <person name="Nagy L.G."/>
            <person name="Martin F."/>
            <person name="Kauserud H."/>
        </authorList>
    </citation>
    <scope>NUCLEOTIDE SEQUENCE</scope>
    <source>
        <strain evidence="1">CBHHK002</strain>
    </source>
</reference>